<dbReference type="SUPFAM" id="SSF53756">
    <property type="entry name" value="UDP-Glycosyltransferase/glycogen phosphorylase"/>
    <property type="match status" value="1"/>
</dbReference>
<dbReference type="Pfam" id="PF13439">
    <property type="entry name" value="Glyco_transf_4"/>
    <property type="match status" value="1"/>
</dbReference>
<dbReference type="Gene3D" id="3.40.50.2000">
    <property type="entry name" value="Glycogen Phosphorylase B"/>
    <property type="match status" value="2"/>
</dbReference>
<keyword evidence="2" id="KW-0328">Glycosyltransferase</keyword>
<dbReference type="STRING" id="1494590.ATN84_13435"/>
<keyword evidence="2" id="KW-0808">Transferase</keyword>
<protein>
    <submittedName>
        <fullName evidence="2">Alpha-mannosyltransferase</fullName>
    </submittedName>
</protein>
<dbReference type="InterPro" id="IPR028098">
    <property type="entry name" value="Glyco_trans_4-like_N"/>
</dbReference>
<keyword evidence="3" id="KW-1185">Reference proteome</keyword>
<dbReference type="PANTHER" id="PTHR45947">
    <property type="entry name" value="SULFOQUINOVOSYL TRANSFERASE SQD2"/>
    <property type="match status" value="1"/>
</dbReference>
<organism evidence="2 3">
    <name type="scientific">Paramesorhizobium deserti</name>
    <dbReference type="NCBI Taxonomy" id="1494590"/>
    <lineage>
        <taxon>Bacteria</taxon>
        <taxon>Pseudomonadati</taxon>
        <taxon>Pseudomonadota</taxon>
        <taxon>Alphaproteobacteria</taxon>
        <taxon>Hyphomicrobiales</taxon>
        <taxon>Phyllobacteriaceae</taxon>
        <taxon>Paramesorhizobium</taxon>
    </lineage>
</organism>
<feature type="domain" description="Glycosyltransferase subfamily 4-like N-terminal" evidence="1">
    <location>
        <begin position="15"/>
        <end position="165"/>
    </location>
</feature>
<dbReference type="Pfam" id="PF13692">
    <property type="entry name" value="Glyco_trans_1_4"/>
    <property type="match status" value="1"/>
</dbReference>
<dbReference type="RefSeq" id="WP_068882577.1">
    <property type="nucleotide sequence ID" value="NZ_LNTU01000023.1"/>
</dbReference>
<dbReference type="EMBL" id="LNTU01000023">
    <property type="protein sequence ID" value="KXF76985.1"/>
    <property type="molecule type" value="Genomic_DNA"/>
</dbReference>
<dbReference type="Proteomes" id="UP000070107">
    <property type="component" value="Unassembled WGS sequence"/>
</dbReference>
<gene>
    <name evidence="2" type="ORF">ATN84_13435</name>
</gene>
<dbReference type="CDD" id="cd03814">
    <property type="entry name" value="GT4-like"/>
    <property type="match status" value="1"/>
</dbReference>
<dbReference type="AlphaFoldDB" id="A0A135HUX0"/>
<dbReference type="OrthoDB" id="9802525at2"/>
<evidence type="ECO:0000313" key="2">
    <source>
        <dbReference type="EMBL" id="KXF76985.1"/>
    </source>
</evidence>
<proteinExistence type="predicted"/>
<name>A0A135HUX0_9HYPH</name>
<sequence length="341" mass="37071">MKRLVIVTDAWHPQVNGVVRTLTHIRDLMSARGYAVTIVSPSDYRSVPCPTYPEIRLALTSPAAVRAALAKLQPAYIHIATEGPLGIMARRACLKKGWQFTTSFHTRFPEYLHERFPVPLSLTYGFLRRFHNAAECSLVPTPSIRDELAARGFTNLKVWTRGVDRSLFHPQPDVDLGLPRPIFLCVGRVAPEKNLSAFLSLDLPGTKLVVGDGPSLGELKARYPDAVFAGKKEGGELARYYAGSDVFVFPSRTDTFGLVLLEAIACGLPVAAYPVPGSRDVIGATGAGVLSEDLGAACLDALKMGRVDPDKALEDFTWEHCADIFQGVLTPILASEEVEAA</sequence>
<accession>A0A135HUX0</accession>
<comment type="caution">
    <text evidence="2">The sequence shown here is derived from an EMBL/GenBank/DDBJ whole genome shotgun (WGS) entry which is preliminary data.</text>
</comment>
<dbReference type="GO" id="GO:0016757">
    <property type="term" value="F:glycosyltransferase activity"/>
    <property type="evidence" value="ECO:0007669"/>
    <property type="project" value="UniProtKB-KW"/>
</dbReference>
<evidence type="ECO:0000313" key="3">
    <source>
        <dbReference type="Proteomes" id="UP000070107"/>
    </source>
</evidence>
<evidence type="ECO:0000259" key="1">
    <source>
        <dbReference type="Pfam" id="PF13439"/>
    </source>
</evidence>
<dbReference type="PANTHER" id="PTHR45947:SF3">
    <property type="entry name" value="SULFOQUINOVOSYL TRANSFERASE SQD2"/>
    <property type="match status" value="1"/>
</dbReference>
<dbReference type="InterPro" id="IPR050194">
    <property type="entry name" value="Glycosyltransferase_grp1"/>
</dbReference>
<reference evidence="2 3" key="1">
    <citation type="submission" date="2015-11" db="EMBL/GenBank/DDBJ databases">
        <title>Draft genome sequence of Paramesorhizobium deserti A-3-E, a strain highly resistant to diverse beta-lactam antibiotics.</title>
        <authorList>
            <person name="Lv R."/>
            <person name="Yang X."/>
            <person name="Fang N."/>
            <person name="Guo J."/>
            <person name="Luo X."/>
            <person name="Peng F."/>
            <person name="Yang R."/>
            <person name="Cui Y."/>
            <person name="Fang C."/>
            <person name="Song Y."/>
        </authorList>
    </citation>
    <scope>NUCLEOTIDE SEQUENCE [LARGE SCALE GENOMIC DNA]</scope>
    <source>
        <strain evidence="2 3">A-3-E</strain>
    </source>
</reference>